<dbReference type="EMBL" id="AMZQ01000001">
    <property type="protein sequence ID" value="EKU12209.1"/>
    <property type="molecule type" value="Genomic_DNA"/>
</dbReference>
<dbReference type="AlphaFoldDB" id="M5IRP0"/>
<dbReference type="PATRIC" id="fig|1244083.3.peg.152"/>
<dbReference type="STRING" id="1244083.CSUNSWCD_149"/>
<dbReference type="Proteomes" id="UP000011939">
    <property type="component" value="Unassembled WGS sequence"/>
</dbReference>
<evidence type="ECO:0000313" key="2">
    <source>
        <dbReference type="Proteomes" id="UP000011939"/>
    </source>
</evidence>
<evidence type="ECO:0000313" key="1">
    <source>
        <dbReference type="EMBL" id="EKU12209.1"/>
    </source>
</evidence>
<protein>
    <submittedName>
        <fullName evidence="1">Uncharacterized protein</fullName>
    </submittedName>
</protein>
<name>M5IRP0_9BACT</name>
<comment type="caution">
    <text evidence="1">The sequence shown here is derived from an EMBL/GenBank/DDBJ whole genome shotgun (WGS) entry which is preliminary data.</text>
</comment>
<reference evidence="1 2" key="1">
    <citation type="journal article" date="2013" name="Genome Announc.">
        <title>Genome Sequence of Campylobacter showae UNSWCD, Isolated from a Patient with Crohn's Disease.</title>
        <authorList>
            <person name="Tay A.P."/>
            <person name="Kaakoush N.O."/>
            <person name="Deshpande N.P."/>
            <person name="Chen Z."/>
            <person name="Mitchell H."/>
            <person name="Wilkins M.R."/>
        </authorList>
    </citation>
    <scope>NUCLEOTIDE SEQUENCE [LARGE SCALE GENOMIC DNA]</scope>
    <source>
        <strain evidence="1 2">CSUNSWCD</strain>
    </source>
</reference>
<gene>
    <name evidence="1" type="ORF">CSUNSWCD_149</name>
</gene>
<sequence>MGVKRSFNERRKISTNNKSPFYLNLSPFCGERAFGRDGFSKFDAHFLLCAKRRVFTSTAKLQSNLTAHDLNH</sequence>
<proteinExistence type="predicted"/>
<accession>M5IRP0</accession>
<organism evidence="1 2">
    <name type="scientific">Campylobacter showae CSUNSWCD</name>
    <dbReference type="NCBI Taxonomy" id="1244083"/>
    <lineage>
        <taxon>Bacteria</taxon>
        <taxon>Pseudomonadati</taxon>
        <taxon>Campylobacterota</taxon>
        <taxon>Epsilonproteobacteria</taxon>
        <taxon>Campylobacterales</taxon>
        <taxon>Campylobacteraceae</taxon>
        <taxon>Campylobacter</taxon>
    </lineage>
</organism>